<dbReference type="AlphaFoldDB" id="A0A0B7C1T0"/>
<proteinExistence type="predicted"/>
<name>A0A0B7C1T0_9EUPU</name>
<feature type="region of interest" description="Disordered" evidence="1">
    <location>
        <begin position="26"/>
        <end position="45"/>
    </location>
</feature>
<reference evidence="2" key="1">
    <citation type="submission" date="2014-12" db="EMBL/GenBank/DDBJ databases">
        <title>Insight into the proteome of Arion vulgaris.</title>
        <authorList>
            <person name="Aradska J."/>
            <person name="Bulat T."/>
            <person name="Smidak R."/>
            <person name="Sarate P."/>
            <person name="Gangsoo J."/>
            <person name="Sialana F."/>
            <person name="Bilban M."/>
            <person name="Lubec G."/>
        </authorList>
    </citation>
    <scope>NUCLEOTIDE SEQUENCE</scope>
    <source>
        <tissue evidence="2">Skin</tissue>
    </source>
</reference>
<dbReference type="EMBL" id="HACG01051514">
    <property type="protein sequence ID" value="CEK98385.1"/>
    <property type="molecule type" value="Transcribed_RNA"/>
</dbReference>
<sequence>GKIAEIKEVKSMEKKAKTVEENIQQIEQTENGDGISDENKTSPNFACNVEEDEKSNLEKPDTGVRKDYPIGSKLRVKYGKGKNQKIYIAKVIDYGK</sequence>
<feature type="non-terminal residue" evidence="2">
    <location>
        <position position="1"/>
    </location>
</feature>
<protein>
    <submittedName>
        <fullName evidence="2">Uncharacterized protein</fullName>
    </submittedName>
</protein>
<feature type="non-terminal residue" evidence="2">
    <location>
        <position position="96"/>
    </location>
</feature>
<dbReference type="Gene3D" id="2.30.30.140">
    <property type="match status" value="1"/>
</dbReference>
<evidence type="ECO:0000313" key="2">
    <source>
        <dbReference type="EMBL" id="CEK98385.1"/>
    </source>
</evidence>
<accession>A0A0B7C1T0</accession>
<organism evidence="2">
    <name type="scientific">Arion vulgaris</name>
    <dbReference type="NCBI Taxonomy" id="1028688"/>
    <lineage>
        <taxon>Eukaryota</taxon>
        <taxon>Metazoa</taxon>
        <taxon>Spiralia</taxon>
        <taxon>Lophotrochozoa</taxon>
        <taxon>Mollusca</taxon>
        <taxon>Gastropoda</taxon>
        <taxon>Heterobranchia</taxon>
        <taxon>Euthyneura</taxon>
        <taxon>Panpulmonata</taxon>
        <taxon>Eupulmonata</taxon>
        <taxon>Stylommatophora</taxon>
        <taxon>Helicina</taxon>
        <taxon>Arionoidea</taxon>
        <taxon>Arionidae</taxon>
        <taxon>Arion</taxon>
    </lineage>
</organism>
<gene>
    <name evidence="2" type="primary">ORF218581</name>
</gene>
<evidence type="ECO:0000256" key="1">
    <source>
        <dbReference type="SAM" id="MobiDB-lite"/>
    </source>
</evidence>